<name>A0ACB6RH68_9PLEO</name>
<comment type="caution">
    <text evidence="1">The sequence shown here is derived from an EMBL/GenBank/DDBJ whole genome shotgun (WGS) entry which is preliminary data.</text>
</comment>
<reference evidence="1" key="1">
    <citation type="journal article" date="2020" name="Stud. Mycol.">
        <title>101 Dothideomycetes genomes: a test case for predicting lifestyles and emergence of pathogens.</title>
        <authorList>
            <person name="Haridas S."/>
            <person name="Albert R."/>
            <person name="Binder M."/>
            <person name="Bloem J."/>
            <person name="Labutti K."/>
            <person name="Salamov A."/>
            <person name="Andreopoulos B."/>
            <person name="Baker S."/>
            <person name="Barry K."/>
            <person name="Bills G."/>
            <person name="Bluhm B."/>
            <person name="Cannon C."/>
            <person name="Castanera R."/>
            <person name="Culley D."/>
            <person name="Daum C."/>
            <person name="Ezra D."/>
            <person name="Gonzalez J."/>
            <person name="Henrissat B."/>
            <person name="Kuo A."/>
            <person name="Liang C."/>
            <person name="Lipzen A."/>
            <person name="Lutzoni F."/>
            <person name="Magnuson J."/>
            <person name="Mondo S."/>
            <person name="Nolan M."/>
            <person name="Ohm R."/>
            <person name="Pangilinan J."/>
            <person name="Park H.-J."/>
            <person name="Ramirez L."/>
            <person name="Alfaro M."/>
            <person name="Sun H."/>
            <person name="Tritt A."/>
            <person name="Yoshinaga Y."/>
            <person name="Zwiers L.-H."/>
            <person name="Turgeon B."/>
            <person name="Goodwin S."/>
            <person name="Spatafora J."/>
            <person name="Crous P."/>
            <person name="Grigoriev I."/>
        </authorList>
    </citation>
    <scope>NUCLEOTIDE SEQUENCE</scope>
    <source>
        <strain evidence="1">CBS 525.71</strain>
    </source>
</reference>
<organism evidence="1 2">
    <name type="scientific">Macroventuria anomochaeta</name>
    <dbReference type="NCBI Taxonomy" id="301207"/>
    <lineage>
        <taxon>Eukaryota</taxon>
        <taxon>Fungi</taxon>
        <taxon>Dikarya</taxon>
        <taxon>Ascomycota</taxon>
        <taxon>Pezizomycotina</taxon>
        <taxon>Dothideomycetes</taxon>
        <taxon>Pleosporomycetidae</taxon>
        <taxon>Pleosporales</taxon>
        <taxon>Pleosporineae</taxon>
        <taxon>Didymellaceae</taxon>
        <taxon>Macroventuria</taxon>
    </lineage>
</organism>
<feature type="non-terminal residue" evidence="1">
    <location>
        <position position="1"/>
    </location>
</feature>
<proteinExistence type="predicted"/>
<dbReference type="EMBL" id="MU006758">
    <property type="protein sequence ID" value="KAF2621255.1"/>
    <property type="molecule type" value="Genomic_DNA"/>
</dbReference>
<dbReference type="Proteomes" id="UP000799754">
    <property type="component" value="Unassembled WGS sequence"/>
</dbReference>
<evidence type="ECO:0000313" key="2">
    <source>
        <dbReference type="Proteomes" id="UP000799754"/>
    </source>
</evidence>
<gene>
    <name evidence="1" type="ORF">BU25DRAFT_354840</name>
</gene>
<keyword evidence="2" id="KW-1185">Reference proteome</keyword>
<evidence type="ECO:0000313" key="1">
    <source>
        <dbReference type="EMBL" id="KAF2621255.1"/>
    </source>
</evidence>
<protein>
    <submittedName>
        <fullName evidence="1">Uncharacterized protein</fullName>
    </submittedName>
</protein>
<sequence length="62" mass="7143">WAMYFLNYLDRNAIAQVRLNNLEDDLGLEGTQYNTCISIPFVGYLLTQTPSNMLMSTQKVRP</sequence>
<accession>A0ACB6RH68</accession>